<accession>A0AAU2JTU7</accession>
<dbReference type="AlphaFoldDB" id="A0AAU2JTU7"/>
<organism evidence="1">
    <name type="scientific">Streptomyces sp. NBC_00049</name>
    <dbReference type="NCBI Taxonomy" id="2903617"/>
    <lineage>
        <taxon>Bacteria</taxon>
        <taxon>Bacillati</taxon>
        <taxon>Actinomycetota</taxon>
        <taxon>Actinomycetes</taxon>
        <taxon>Kitasatosporales</taxon>
        <taxon>Streptomycetaceae</taxon>
        <taxon>Streptomyces</taxon>
    </lineage>
</organism>
<gene>
    <name evidence="1" type="ORF">OG327_18690</name>
</gene>
<dbReference type="EMBL" id="CP108264">
    <property type="protein sequence ID" value="WTU75181.1"/>
    <property type="molecule type" value="Genomic_DNA"/>
</dbReference>
<protein>
    <recommendedName>
        <fullName evidence="2">Lipoprotein</fullName>
    </recommendedName>
</protein>
<sequence>MRLSRTLTAGAALVALATLTGCGEDGEAATGTDGKSLPKAKDVAAMVRFVNQYTVCKDLETEAKAGGSAKKAFAKLPEGSGNGVKERAFCEAERGQPIVMLTVSDMKKFVAGLKAKEDAGEDGVAMVGADFAIVPGDNGTSTALKASGLLIASCKADFNSKIPSGYLKREGLVQGCLMTDYFPE</sequence>
<evidence type="ECO:0000313" key="1">
    <source>
        <dbReference type="EMBL" id="WTU75181.1"/>
    </source>
</evidence>
<proteinExistence type="predicted"/>
<dbReference type="PROSITE" id="PS51257">
    <property type="entry name" value="PROKAR_LIPOPROTEIN"/>
    <property type="match status" value="1"/>
</dbReference>
<reference evidence="1" key="1">
    <citation type="submission" date="2022-10" db="EMBL/GenBank/DDBJ databases">
        <title>The complete genomes of actinobacterial strains from the NBC collection.</title>
        <authorList>
            <person name="Joergensen T.S."/>
            <person name="Alvarez Arevalo M."/>
            <person name="Sterndorff E.B."/>
            <person name="Faurdal D."/>
            <person name="Vuksanovic O."/>
            <person name="Mourched A.-S."/>
            <person name="Charusanti P."/>
            <person name="Shaw S."/>
            <person name="Blin K."/>
            <person name="Weber T."/>
        </authorList>
    </citation>
    <scope>NUCLEOTIDE SEQUENCE</scope>
    <source>
        <strain evidence="1">NBC_00049</strain>
    </source>
</reference>
<evidence type="ECO:0008006" key="2">
    <source>
        <dbReference type="Google" id="ProtNLM"/>
    </source>
</evidence>
<name>A0AAU2JTU7_9ACTN</name>